<gene>
    <name evidence="1" type="ORF">DONNERLITTCHEN_00440</name>
</gene>
<proteinExistence type="predicted"/>
<dbReference type="Proteomes" id="UP001057102">
    <property type="component" value="Segment"/>
</dbReference>
<evidence type="ECO:0000313" key="1">
    <source>
        <dbReference type="EMBL" id="USN14445.1"/>
    </source>
</evidence>
<sequence>MADVYKENGYSSRADYLSCLAEDYGVDLQTVETLADLLGPSEDFDGLVSSLEDM</sequence>
<evidence type="ECO:0000313" key="2">
    <source>
        <dbReference type="Proteomes" id="UP001057102"/>
    </source>
</evidence>
<keyword evidence="2" id="KW-1185">Reference proteome</keyword>
<accession>A0A9E7MQ17</accession>
<protein>
    <submittedName>
        <fullName evidence="1">Uncharacterized protein</fullName>
    </submittedName>
</protein>
<dbReference type="EMBL" id="ON529854">
    <property type="protein sequence ID" value="USN14445.1"/>
    <property type="molecule type" value="Genomic_DNA"/>
</dbReference>
<organism evidence="1 2">
    <name type="scientific">Janthinobacterium phage vB_JliS-Donnerlittchen</name>
    <dbReference type="NCBI Taxonomy" id="2948610"/>
    <lineage>
        <taxon>Viruses</taxon>
        <taxon>Duplodnaviria</taxon>
        <taxon>Heunggongvirae</taxon>
        <taxon>Uroviricota</taxon>
        <taxon>Caudoviricetes</taxon>
        <taxon>Mesyanzhinovviridae</taxon>
        <taxon>Bradleyvirinae</taxon>
        <taxon>Donnerlittchenvirus</taxon>
        <taxon>Donnerlittchenvirus donnerlittchenvirus</taxon>
    </lineage>
</organism>
<reference evidence="1" key="1">
    <citation type="submission" date="2022-05" db="EMBL/GenBank/DDBJ databases">
        <authorList>
            <person name="Friedrich I."/>
            <person name="Poehlein A."/>
            <person name="Schneider D."/>
            <person name="Hertel R."/>
            <person name="Daniel R."/>
        </authorList>
    </citation>
    <scope>NUCLEOTIDE SEQUENCE</scope>
</reference>
<name>A0A9E7MQ17_9CAUD</name>